<organism evidence="2 3">
    <name type="scientific">Hoeflea ulvae</name>
    <dbReference type="NCBI Taxonomy" id="2983764"/>
    <lineage>
        <taxon>Bacteria</taxon>
        <taxon>Pseudomonadati</taxon>
        <taxon>Pseudomonadota</taxon>
        <taxon>Alphaproteobacteria</taxon>
        <taxon>Hyphomicrobiales</taxon>
        <taxon>Rhizobiaceae</taxon>
        <taxon>Hoeflea</taxon>
    </lineage>
</organism>
<dbReference type="Gene3D" id="3.30.2310.20">
    <property type="entry name" value="RelE-like"/>
    <property type="match status" value="1"/>
</dbReference>
<dbReference type="Proteomes" id="UP001081283">
    <property type="component" value="Unassembled WGS sequence"/>
</dbReference>
<dbReference type="Pfam" id="PF05016">
    <property type="entry name" value="ParE_toxin"/>
    <property type="match status" value="1"/>
</dbReference>
<dbReference type="EMBL" id="JAOVZQ010000001">
    <property type="protein sequence ID" value="MCY0092998.1"/>
    <property type="molecule type" value="Genomic_DNA"/>
</dbReference>
<evidence type="ECO:0000256" key="1">
    <source>
        <dbReference type="ARBA" id="ARBA00022649"/>
    </source>
</evidence>
<dbReference type="RefSeq" id="WP_267610977.1">
    <property type="nucleotide sequence ID" value="NZ_JAOVZQ010000001.1"/>
</dbReference>
<sequence>MKRRDVVFAPEARADVLALYDWISAKAGSGIAIDYIERIERFCNGLDLASERGHSRYDIRSGLRVVGFEKRITIAFIISDHKVTIMRLFYGGQNWENDV</sequence>
<keyword evidence="1" id="KW-1277">Toxin-antitoxin system</keyword>
<comment type="caution">
    <text evidence="2">The sequence shown here is derived from an EMBL/GenBank/DDBJ whole genome shotgun (WGS) entry which is preliminary data.</text>
</comment>
<reference evidence="2" key="1">
    <citation type="submission" date="2022-10" db="EMBL/GenBank/DDBJ databases">
        <title>Hoeflea sp. J2-29, isolated from marine algae.</title>
        <authorList>
            <person name="Kristyanto S."/>
            <person name="Kim J.M."/>
            <person name="Jeon C.O."/>
        </authorList>
    </citation>
    <scope>NUCLEOTIDE SEQUENCE</scope>
    <source>
        <strain evidence="2">J2-29</strain>
    </source>
</reference>
<dbReference type="InterPro" id="IPR007712">
    <property type="entry name" value="RelE/ParE_toxin"/>
</dbReference>
<gene>
    <name evidence="2" type="ORF">OEG82_02950</name>
</gene>
<proteinExistence type="predicted"/>
<accession>A0ABT3YAV1</accession>
<evidence type="ECO:0000313" key="3">
    <source>
        <dbReference type="Proteomes" id="UP001081283"/>
    </source>
</evidence>
<protein>
    <submittedName>
        <fullName evidence="2">Type II toxin-antitoxin system RelE/ParE family toxin</fullName>
    </submittedName>
</protein>
<evidence type="ECO:0000313" key="2">
    <source>
        <dbReference type="EMBL" id="MCY0092998.1"/>
    </source>
</evidence>
<name>A0ABT3YAV1_9HYPH</name>
<keyword evidence="3" id="KW-1185">Reference proteome</keyword>
<dbReference type="InterPro" id="IPR035093">
    <property type="entry name" value="RelE/ParE_toxin_dom_sf"/>
</dbReference>